<evidence type="ECO:0000313" key="2">
    <source>
        <dbReference type="Proteomes" id="UP001241926"/>
    </source>
</evidence>
<dbReference type="RefSeq" id="WP_285437143.1">
    <property type="nucleotide sequence ID" value="NZ_JASJUS010000063.1"/>
</dbReference>
<proteinExistence type="predicted"/>
<name>A0ABT7JAS0_9ACTN</name>
<reference evidence="1 2" key="1">
    <citation type="submission" date="2023-05" db="EMBL/GenBank/DDBJ databases">
        <title>Streptomyces fuscus sp. nov., a brown-black pigment producing actinomyces isolated from dry sand of Sea duck farm.</title>
        <authorList>
            <person name="Xie J."/>
            <person name="Shen N."/>
        </authorList>
    </citation>
    <scope>NUCLEOTIDE SEQUENCE [LARGE SCALE GENOMIC DNA]</scope>
    <source>
        <strain evidence="1 2">GXMU-J15</strain>
    </source>
</reference>
<accession>A0ABT7JAS0</accession>
<keyword evidence="2" id="KW-1185">Reference proteome</keyword>
<organism evidence="1 2">
    <name type="scientific">Streptomyces fuscus</name>
    <dbReference type="NCBI Taxonomy" id="3048495"/>
    <lineage>
        <taxon>Bacteria</taxon>
        <taxon>Bacillati</taxon>
        <taxon>Actinomycetota</taxon>
        <taxon>Actinomycetes</taxon>
        <taxon>Kitasatosporales</taxon>
        <taxon>Streptomycetaceae</taxon>
        <taxon>Streptomyces</taxon>
    </lineage>
</organism>
<dbReference type="EMBL" id="JASJUS010000063">
    <property type="protein sequence ID" value="MDL2081978.1"/>
    <property type="molecule type" value="Genomic_DNA"/>
</dbReference>
<dbReference type="Proteomes" id="UP001241926">
    <property type="component" value="Unassembled WGS sequence"/>
</dbReference>
<evidence type="ECO:0000313" key="1">
    <source>
        <dbReference type="EMBL" id="MDL2081978.1"/>
    </source>
</evidence>
<protein>
    <submittedName>
        <fullName evidence="1">Uncharacterized protein</fullName>
    </submittedName>
</protein>
<comment type="caution">
    <text evidence="1">The sequence shown here is derived from an EMBL/GenBank/DDBJ whole genome shotgun (WGS) entry which is preliminary data.</text>
</comment>
<gene>
    <name evidence="1" type="ORF">QNN03_36690</name>
</gene>
<sequence length="184" mass="20071">MPTEWTFTLALNRQLTQDEAGLIDTRDDLPLFADGSVSYTIGGPGVSELHCDVVAKTLLEAIALVAEEIRKISGLRAVRVIHDDIVTLEMAAQRAKRSRQSLVQLSKGQRGPGGFPQPEEKVGGTTFYSWPRIAEFLRGLGDDIAPVPRDLVIADRALRLVDEVESAGQTVPMTVWRAFGLCTA</sequence>